<gene>
    <name evidence="2" type="ORF">DWW65_12975</name>
</gene>
<sequence length="47" mass="5630">MIYWQRCRLLYWHRGEVYILEELLSLILAVVAGVISHLICKWLDGKK</sequence>
<proteinExistence type="predicted"/>
<organism evidence="2 3">
    <name type="scientific">Coprococcus comes</name>
    <dbReference type="NCBI Taxonomy" id="410072"/>
    <lineage>
        <taxon>Bacteria</taxon>
        <taxon>Bacillati</taxon>
        <taxon>Bacillota</taxon>
        <taxon>Clostridia</taxon>
        <taxon>Lachnospirales</taxon>
        <taxon>Lachnospiraceae</taxon>
        <taxon>Coprococcus</taxon>
    </lineage>
</organism>
<evidence type="ECO:0000256" key="1">
    <source>
        <dbReference type="SAM" id="Phobius"/>
    </source>
</evidence>
<keyword evidence="1" id="KW-1133">Transmembrane helix</keyword>
<feature type="transmembrane region" description="Helical" evidence="1">
    <location>
        <begin position="23"/>
        <end position="43"/>
    </location>
</feature>
<dbReference type="EMBL" id="QRXY01000018">
    <property type="protein sequence ID" value="RGU43913.1"/>
    <property type="molecule type" value="Genomic_DNA"/>
</dbReference>
<comment type="caution">
    <text evidence="2">The sequence shown here is derived from an EMBL/GenBank/DDBJ whole genome shotgun (WGS) entry which is preliminary data.</text>
</comment>
<accession>A0A3R5ZQT5</accession>
<reference evidence="2 3" key="1">
    <citation type="submission" date="2018-08" db="EMBL/GenBank/DDBJ databases">
        <title>A genome reference for cultivated species of the human gut microbiota.</title>
        <authorList>
            <person name="Zou Y."/>
            <person name="Xue W."/>
            <person name="Luo G."/>
        </authorList>
    </citation>
    <scope>NUCLEOTIDE SEQUENCE [LARGE SCALE GENOMIC DNA]</scope>
    <source>
        <strain evidence="2 3">AF16-31</strain>
    </source>
</reference>
<dbReference type="AlphaFoldDB" id="A0A3R5ZQT5"/>
<evidence type="ECO:0000313" key="2">
    <source>
        <dbReference type="EMBL" id="RGU43913.1"/>
    </source>
</evidence>
<keyword evidence="1" id="KW-0472">Membrane</keyword>
<dbReference type="Proteomes" id="UP000285693">
    <property type="component" value="Unassembled WGS sequence"/>
</dbReference>
<protein>
    <submittedName>
        <fullName evidence="2">Molybdenum cofactor biosynthesis protein MoaD</fullName>
    </submittedName>
</protein>
<name>A0A3R5ZQT5_9FIRM</name>
<evidence type="ECO:0000313" key="3">
    <source>
        <dbReference type="Proteomes" id="UP000285693"/>
    </source>
</evidence>
<keyword evidence="1" id="KW-0812">Transmembrane</keyword>